<dbReference type="Gene3D" id="3.10.20.90">
    <property type="entry name" value="Phosphatidylinositol 3-kinase Catalytic Subunit, Chain A, domain 1"/>
    <property type="match status" value="1"/>
</dbReference>
<dbReference type="InterPro" id="IPR029071">
    <property type="entry name" value="Ubiquitin-like_domsf"/>
</dbReference>
<comment type="caution">
    <text evidence="5">The sequence shown here is derived from an EMBL/GenBank/DDBJ whole genome shotgun (WGS) entry which is preliminary data.</text>
</comment>
<reference evidence="5 6" key="1">
    <citation type="journal article" date="2016" name="Genome Biol. Evol.">
        <title>Gene Family Evolution Reflects Adaptation to Soil Environmental Stressors in the Genome of the Collembolan Orchesella cincta.</title>
        <authorList>
            <person name="Faddeeva-Vakhrusheva A."/>
            <person name="Derks M.F."/>
            <person name="Anvar S.Y."/>
            <person name="Agamennone V."/>
            <person name="Suring W."/>
            <person name="Smit S."/>
            <person name="van Straalen N.M."/>
            <person name="Roelofs D."/>
        </authorList>
    </citation>
    <scope>NUCLEOTIDE SEQUENCE [LARGE SCALE GENOMIC DNA]</scope>
    <source>
        <tissue evidence="5">Mixed pool</tissue>
    </source>
</reference>
<dbReference type="InterPro" id="IPR006846">
    <property type="entry name" value="Ribosomal_eS30"/>
</dbReference>
<evidence type="ECO:0000259" key="4">
    <source>
        <dbReference type="PROSITE" id="PS50053"/>
    </source>
</evidence>
<dbReference type="Pfam" id="PF04758">
    <property type="entry name" value="Ribosomal_S30"/>
    <property type="match status" value="1"/>
</dbReference>
<dbReference type="GO" id="GO:0022627">
    <property type="term" value="C:cytosolic small ribosomal subunit"/>
    <property type="evidence" value="ECO:0007669"/>
    <property type="project" value="TreeGrafter"/>
</dbReference>
<keyword evidence="1 5" id="KW-0689">Ribosomal protein</keyword>
<accession>A0A1D2NDM4</accession>
<dbReference type="InterPro" id="IPR000626">
    <property type="entry name" value="Ubiquitin-like_dom"/>
</dbReference>
<evidence type="ECO:0000313" key="6">
    <source>
        <dbReference type="Proteomes" id="UP000094527"/>
    </source>
</evidence>
<feature type="region of interest" description="Disordered" evidence="3">
    <location>
        <begin position="84"/>
        <end position="107"/>
    </location>
</feature>
<name>A0A1D2NDM4_ORCCI</name>
<sequence>MEMMKQIFVRGSQQHVLECFENDSVLSLKDKLSQLEGVQADELLLYACGEPLSDECVVADISSQIIDLNVGLLGGKVHGSLARAGKVKGQTPKVEKQEKKKKKTGRAKRRFQYNRRFVNIVQGFGRKRGPNAAPS</sequence>
<keyword evidence="2" id="KW-0687">Ribonucleoprotein</keyword>
<dbReference type="PANTHER" id="PTHR12650">
    <property type="entry name" value="40S RIBOSOMAL PROTEIN S30/UBIQUITIN-LIKE PROTEIN FUBI"/>
    <property type="match status" value="1"/>
</dbReference>
<dbReference type="SUPFAM" id="SSF54236">
    <property type="entry name" value="Ubiquitin-like"/>
    <property type="match status" value="1"/>
</dbReference>
<dbReference type="PROSITE" id="PS50053">
    <property type="entry name" value="UBIQUITIN_2"/>
    <property type="match status" value="1"/>
</dbReference>
<dbReference type="Pfam" id="PF00240">
    <property type="entry name" value="ubiquitin"/>
    <property type="match status" value="1"/>
</dbReference>
<evidence type="ECO:0000256" key="1">
    <source>
        <dbReference type="ARBA" id="ARBA00022980"/>
    </source>
</evidence>
<feature type="domain" description="Ubiquitin-like" evidence="4">
    <location>
        <begin position="5"/>
        <end position="60"/>
    </location>
</feature>
<evidence type="ECO:0000313" key="5">
    <source>
        <dbReference type="EMBL" id="ODN03360.1"/>
    </source>
</evidence>
<evidence type="ECO:0000256" key="3">
    <source>
        <dbReference type="SAM" id="MobiDB-lite"/>
    </source>
</evidence>
<dbReference type="OMA" id="LEVASCM"/>
<dbReference type="OrthoDB" id="199599at2759"/>
<dbReference type="EMBL" id="LJIJ01000077">
    <property type="protein sequence ID" value="ODN03360.1"/>
    <property type="molecule type" value="Genomic_DNA"/>
</dbReference>
<evidence type="ECO:0000256" key="2">
    <source>
        <dbReference type="ARBA" id="ARBA00023274"/>
    </source>
</evidence>
<proteinExistence type="predicted"/>
<gene>
    <name evidence="5" type="ORF">Ocin01_03358</name>
</gene>
<protein>
    <submittedName>
        <fullName evidence="5">40S ribosomal protein S30</fullName>
    </submittedName>
</protein>
<dbReference type="STRING" id="48709.A0A1D2NDM4"/>
<dbReference type="Proteomes" id="UP000094527">
    <property type="component" value="Unassembled WGS sequence"/>
</dbReference>
<keyword evidence="6" id="KW-1185">Reference proteome</keyword>
<dbReference type="PANTHER" id="PTHR12650:SF15">
    <property type="entry name" value="RIBOSOMAL PROTEIN S30, ISOFORM A"/>
    <property type="match status" value="1"/>
</dbReference>
<dbReference type="AlphaFoldDB" id="A0A1D2NDM4"/>
<dbReference type="GO" id="GO:0006412">
    <property type="term" value="P:translation"/>
    <property type="evidence" value="ECO:0007669"/>
    <property type="project" value="InterPro"/>
</dbReference>
<dbReference type="GO" id="GO:0003735">
    <property type="term" value="F:structural constituent of ribosome"/>
    <property type="evidence" value="ECO:0007669"/>
    <property type="project" value="InterPro"/>
</dbReference>
<organism evidence="5 6">
    <name type="scientific">Orchesella cincta</name>
    <name type="common">Springtail</name>
    <name type="synonym">Podura cincta</name>
    <dbReference type="NCBI Taxonomy" id="48709"/>
    <lineage>
        <taxon>Eukaryota</taxon>
        <taxon>Metazoa</taxon>
        <taxon>Ecdysozoa</taxon>
        <taxon>Arthropoda</taxon>
        <taxon>Hexapoda</taxon>
        <taxon>Collembola</taxon>
        <taxon>Entomobryomorpha</taxon>
        <taxon>Entomobryoidea</taxon>
        <taxon>Orchesellidae</taxon>
        <taxon>Orchesellinae</taxon>
        <taxon>Orchesella</taxon>
    </lineage>
</organism>